<dbReference type="PROSITE" id="PS50050">
    <property type="entry name" value="TNFR_NGFR_2"/>
    <property type="match status" value="1"/>
</dbReference>
<sequence>MRAAAGATLPPLLALLALLRPGPAAAAPCAATCPAGTFMLSVGCGRGAGCRQCPPDTFSSAAGQSRCTLCRKCEGRFRYLRECSPKSDAECTCRDGYHCSGDGCSRCDRNCGVGEENAGSGCQACRFGTFNDQPNGSCKNWTKCSATRVLEPGTTAKDVVCRHTSDSSALATTLATTSAFPLSITVPGKDLEPDIIRISLAVTGLLCILFLLPLCICFSIWQKKKLHAVFKKMHTTLEQSIQEDDACSCRFPEEEQEECCCARRRTSCLSTQQKIKIEDYFHQTTLTHFDKIVYKWLQTSM</sequence>
<evidence type="ECO:0000259" key="4">
    <source>
        <dbReference type="PROSITE" id="PS50050"/>
    </source>
</evidence>
<dbReference type="PANTHER" id="PTHR47139:SF1">
    <property type="entry name" value="TUMOR NECROSIS FACTOR RECEPTOR SUPERFAMILY MEMBER 9"/>
    <property type="match status" value="1"/>
</dbReference>
<organism evidence="5 6">
    <name type="scientific">Apteryx mantelli</name>
    <name type="common">North Island brown kiwi</name>
    <dbReference type="NCBI Taxonomy" id="2696672"/>
    <lineage>
        <taxon>Eukaryota</taxon>
        <taxon>Metazoa</taxon>
        <taxon>Chordata</taxon>
        <taxon>Craniata</taxon>
        <taxon>Vertebrata</taxon>
        <taxon>Euteleostomi</taxon>
        <taxon>Archelosauria</taxon>
        <taxon>Archosauria</taxon>
        <taxon>Dinosauria</taxon>
        <taxon>Saurischia</taxon>
        <taxon>Theropoda</taxon>
        <taxon>Coelurosauria</taxon>
        <taxon>Aves</taxon>
        <taxon>Palaeognathae</taxon>
        <taxon>Apterygiformes</taxon>
        <taxon>Apterygidae</taxon>
        <taxon>Apteryx</taxon>
    </lineage>
</organism>
<evidence type="ECO:0000256" key="3">
    <source>
        <dbReference type="SAM" id="SignalP"/>
    </source>
</evidence>
<dbReference type="Pfam" id="PF00020">
    <property type="entry name" value="TNFR_c6"/>
    <property type="match status" value="2"/>
</dbReference>
<gene>
    <name evidence="6" type="primary">TNFRSF9</name>
</gene>
<protein>
    <submittedName>
        <fullName evidence="6">Tumor necrosis factor receptor superfamily member 9</fullName>
    </submittedName>
</protein>
<feature type="disulfide bond" evidence="1">
    <location>
        <begin position="70"/>
        <end position="83"/>
    </location>
</feature>
<proteinExistence type="predicted"/>
<evidence type="ECO:0000256" key="2">
    <source>
        <dbReference type="SAM" id="Phobius"/>
    </source>
</evidence>
<dbReference type="SMART" id="SM00208">
    <property type="entry name" value="TNFR"/>
    <property type="match status" value="2"/>
</dbReference>
<feature type="repeat" description="TNFR-Cys" evidence="1">
    <location>
        <begin position="52"/>
        <end position="91"/>
    </location>
</feature>
<dbReference type="GeneID" id="106496699"/>
<feature type="disulfide bond" evidence="1">
    <location>
        <begin position="73"/>
        <end position="91"/>
    </location>
</feature>
<feature type="signal peptide" evidence="3">
    <location>
        <begin position="1"/>
        <end position="26"/>
    </location>
</feature>
<dbReference type="InterPro" id="IPR001368">
    <property type="entry name" value="TNFR/NGFR_Cys_rich_reg"/>
</dbReference>
<reference evidence="6" key="1">
    <citation type="submission" date="2025-08" db="UniProtKB">
        <authorList>
            <consortium name="RefSeq"/>
        </authorList>
    </citation>
    <scope>IDENTIFICATION</scope>
    <source>
        <tissue evidence="6">Blood</tissue>
    </source>
</reference>
<feature type="domain" description="TNFR-Cys" evidence="4">
    <location>
        <begin position="52"/>
        <end position="91"/>
    </location>
</feature>
<dbReference type="SUPFAM" id="SSF57586">
    <property type="entry name" value="TNF receptor-like"/>
    <property type="match status" value="1"/>
</dbReference>
<feature type="chain" id="PRO_5045508033" evidence="3">
    <location>
        <begin position="27"/>
        <end position="301"/>
    </location>
</feature>
<comment type="caution">
    <text evidence="1">Lacks conserved residue(s) required for the propagation of feature annotation.</text>
</comment>
<keyword evidence="2" id="KW-0812">Transmembrane</keyword>
<accession>A0ABM4FQZ6</accession>
<keyword evidence="2" id="KW-0472">Membrane</keyword>
<dbReference type="RefSeq" id="XP_067167369.1">
    <property type="nucleotide sequence ID" value="XM_067311268.1"/>
</dbReference>
<evidence type="ECO:0000256" key="1">
    <source>
        <dbReference type="PROSITE-ProRule" id="PRU00206"/>
    </source>
</evidence>
<dbReference type="Proteomes" id="UP001652627">
    <property type="component" value="Chromosome 26"/>
</dbReference>
<keyword evidence="5" id="KW-1185">Reference proteome</keyword>
<evidence type="ECO:0000313" key="5">
    <source>
        <dbReference type="Proteomes" id="UP001652627"/>
    </source>
</evidence>
<keyword evidence="1" id="KW-1015">Disulfide bond</keyword>
<dbReference type="PANTHER" id="PTHR47139">
    <property type="entry name" value="TUMOR NECROSIS FACTOR RECEPTOR SUPERFAMILY MEMBER 9"/>
    <property type="match status" value="1"/>
</dbReference>
<dbReference type="Gene3D" id="2.10.50.10">
    <property type="entry name" value="Tumor Necrosis Factor Receptor, subunit A, domain 2"/>
    <property type="match status" value="2"/>
</dbReference>
<evidence type="ECO:0000313" key="6">
    <source>
        <dbReference type="RefSeq" id="XP_067167369.1"/>
    </source>
</evidence>
<keyword evidence="3" id="KW-0732">Signal</keyword>
<feature type="transmembrane region" description="Helical" evidence="2">
    <location>
        <begin position="198"/>
        <end position="221"/>
    </location>
</feature>
<name>A0ABM4FQZ6_9AVES</name>
<keyword evidence="2" id="KW-1133">Transmembrane helix</keyword>
<keyword evidence="6" id="KW-0675">Receptor</keyword>